<reference evidence="2" key="1">
    <citation type="journal article" date="2013" name="Proc. Natl. Acad. Sci. U.S.A.">
        <title>Improving the coverage of the cyanobacterial phylum using diversity-driven genome sequencing.</title>
        <authorList>
            <person name="Shih P.M."/>
            <person name="Wu D."/>
            <person name="Latifi A."/>
            <person name="Axen S.D."/>
            <person name="Fewer D.P."/>
            <person name="Talla E."/>
            <person name="Calteau A."/>
            <person name="Cai F."/>
            <person name="Tandeau de Marsac N."/>
            <person name="Rippka R."/>
            <person name="Herdman M."/>
            <person name="Sivonen K."/>
            <person name="Coursin T."/>
            <person name="Laurent T."/>
            <person name="Goodwin L."/>
            <person name="Nolan M."/>
            <person name="Davenport K.W."/>
            <person name="Han C.S."/>
            <person name="Rubin E.M."/>
            <person name="Eisen J.A."/>
            <person name="Woyke T."/>
            <person name="Gugger M."/>
            <person name="Kerfeld C.A."/>
        </authorList>
    </citation>
    <scope>NUCLEOTIDE SEQUENCE [LARGE SCALE GENOMIC DNA]</scope>
    <source>
        <strain evidence="2">ATCC 29140 / PCC 7202</strain>
    </source>
</reference>
<proteinExistence type="predicted"/>
<keyword evidence="2" id="KW-1185">Reference proteome</keyword>
<dbReference type="BioCyc" id="CSTA292563:G1353-2039-MONOMER"/>
<dbReference type="EMBL" id="CP003940">
    <property type="protein sequence ID" value="AFZ47985.1"/>
    <property type="molecule type" value="Genomic_DNA"/>
</dbReference>
<name>K9YNJ5_CYASC</name>
<sequence>MPMNNIKPFNKNQSSTNVIDIVSLERQEKEAKKNLKKYCLYRSLENIFKIGINVSIISLSITSVQRLIPYNEIQQHQINQIQEEINKVSPRVERLEENFGATFDPRLTKRVMKENTYKVDPTLRPIFFTETQQP</sequence>
<evidence type="ECO:0000313" key="2">
    <source>
        <dbReference type="Proteomes" id="UP000010483"/>
    </source>
</evidence>
<dbReference type="KEGG" id="csn:Cyast_2035"/>
<accession>K9YNJ5</accession>
<evidence type="ECO:0000313" key="1">
    <source>
        <dbReference type="EMBL" id="AFZ47985.1"/>
    </source>
</evidence>
<dbReference type="STRING" id="292563.Cyast_2035"/>
<protein>
    <recommendedName>
        <fullName evidence="3">Septum formation initiator</fullName>
    </recommendedName>
</protein>
<organism evidence="1 2">
    <name type="scientific">Cyanobacterium stanieri (strain ATCC 29140 / PCC 7202)</name>
    <dbReference type="NCBI Taxonomy" id="292563"/>
    <lineage>
        <taxon>Bacteria</taxon>
        <taxon>Bacillati</taxon>
        <taxon>Cyanobacteriota</taxon>
        <taxon>Cyanophyceae</taxon>
        <taxon>Oscillatoriophycideae</taxon>
        <taxon>Chroococcales</taxon>
        <taxon>Geminocystaceae</taxon>
        <taxon>Cyanobacterium</taxon>
    </lineage>
</organism>
<gene>
    <name evidence="1" type="ordered locus">Cyast_2035</name>
</gene>
<dbReference type="AlphaFoldDB" id="K9YNJ5"/>
<evidence type="ECO:0008006" key="3">
    <source>
        <dbReference type="Google" id="ProtNLM"/>
    </source>
</evidence>
<dbReference type="HOGENOM" id="CLU_135021_2_0_3"/>
<dbReference type="Proteomes" id="UP000010483">
    <property type="component" value="Chromosome"/>
</dbReference>